<evidence type="ECO:0000313" key="2">
    <source>
        <dbReference type="Proteomes" id="UP001324427"/>
    </source>
</evidence>
<dbReference type="AlphaFoldDB" id="A0AAV9J3X6"/>
<dbReference type="EMBL" id="JAVFHQ010000087">
    <property type="protein sequence ID" value="KAK4539639.1"/>
    <property type="molecule type" value="Genomic_DNA"/>
</dbReference>
<sequence length="90" mass="10387">MAPLVEAFHPARLQQHVQYHPNGKARKPPVDLKQCELKELIQYECDLRGPKENPRSRVVCEPLLRLFRQCAGGLTVETTSWEDIHDRAVK</sequence>
<protein>
    <submittedName>
        <fullName evidence="1">Uncharacterized protein</fullName>
    </submittedName>
</protein>
<dbReference type="GO" id="GO:0042720">
    <property type="term" value="C:mitochondrial inner membrane peptidase complex"/>
    <property type="evidence" value="ECO:0007669"/>
    <property type="project" value="InterPro"/>
</dbReference>
<comment type="caution">
    <text evidence="1">The sequence shown here is derived from an EMBL/GenBank/DDBJ whole genome shotgun (WGS) entry which is preliminary data.</text>
</comment>
<organism evidence="1 2">
    <name type="scientific">Oleoguttula mirabilis</name>
    <dbReference type="NCBI Taxonomy" id="1507867"/>
    <lineage>
        <taxon>Eukaryota</taxon>
        <taxon>Fungi</taxon>
        <taxon>Dikarya</taxon>
        <taxon>Ascomycota</taxon>
        <taxon>Pezizomycotina</taxon>
        <taxon>Dothideomycetes</taxon>
        <taxon>Dothideomycetidae</taxon>
        <taxon>Mycosphaerellales</taxon>
        <taxon>Teratosphaeriaceae</taxon>
        <taxon>Oleoguttula</taxon>
    </lineage>
</organism>
<evidence type="ECO:0000313" key="1">
    <source>
        <dbReference type="EMBL" id="KAK4539639.1"/>
    </source>
</evidence>
<proteinExistence type="predicted"/>
<keyword evidence="2" id="KW-1185">Reference proteome</keyword>
<gene>
    <name evidence="1" type="ORF">LTR36_010465</name>
</gene>
<name>A0AAV9J3X6_9PEZI</name>
<dbReference type="Pfam" id="PF11093">
    <property type="entry name" value="Mitochondr_Som1"/>
    <property type="match status" value="1"/>
</dbReference>
<dbReference type="InterPro" id="IPR024645">
    <property type="entry name" value="Mitochondr_Som1"/>
</dbReference>
<accession>A0AAV9J3X6</accession>
<reference evidence="1 2" key="1">
    <citation type="submission" date="2021-11" db="EMBL/GenBank/DDBJ databases">
        <title>Black yeast isolated from Biological Soil Crust.</title>
        <authorList>
            <person name="Kurbessoian T."/>
        </authorList>
    </citation>
    <scope>NUCLEOTIDE SEQUENCE [LARGE SCALE GENOMIC DNA]</scope>
    <source>
        <strain evidence="1 2">CCFEE 5522</strain>
    </source>
</reference>
<dbReference type="Proteomes" id="UP001324427">
    <property type="component" value="Unassembled WGS sequence"/>
</dbReference>